<keyword evidence="12 13" id="KW-0472">Membrane</keyword>
<reference evidence="15" key="1">
    <citation type="submission" date="2019-11" db="EMBL/GenBank/DDBJ databases">
        <title>Isolation and characterization of a novel species in the genus Sulfuriferula.</title>
        <authorList>
            <person name="Mochizuki J."/>
            <person name="Kojima H."/>
            <person name="Fukui M."/>
        </authorList>
    </citation>
    <scope>NUCLEOTIDE SEQUENCE [LARGE SCALE GENOMIC DNA]</scope>
    <source>
        <strain evidence="15">SGTM</strain>
    </source>
</reference>
<feature type="transmembrane region" description="Helical" evidence="13">
    <location>
        <begin position="473"/>
        <end position="496"/>
    </location>
</feature>
<dbReference type="Proteomes" id="UP000463939">
    <property type="component" value="Chromosome"/>
</dbReference>
<feature type="transmembrane region" description="Helical" evidence="13">
    <location>
        <begin position="56"/>
        <end position="73"/>
    </location>
</feature>
<comment type="similarity">
    <text evidence="2 13">Belongs to the cytochrome ubiquinol oxidase subunit 1 family.</text>
</comment>
<protein>
    <submittedName>
        <fullName evidence="14">Cytochrome bd oxidase subunit I</fullName>
    </submittedName>
</protein>
<evidence type="ECO:0000256" key="10">
    <source>
        <dbReference type="ARBA" id="ARBA00022989"/>
    </source>
</evidence>
<keyword evidence="8 13" id="KW-0479">Metal-binding</keyword>
<dbReference type="AlphaFoldDB" id="A0A809SEK1"/>
<evidence type="ECO:0000256" key="8">
    <source>
        <dbReference type="ARBA" id="ARBA00022723"/>
    </source>
</evidence>
<evidence type="ECO:0000256" key="12">
    <source>
        <dbReference type="ARBA" id="ARBA00023136"/>
    </source>
</evidence>
<dbReference type="GO" id="GO:0020037">
    <property type="term" value="F:heme binding"/>
    <property type="evidence" value="ECO:0007669"/>
    <property type="project" value="TreeGrafter"/>
</dbReference>
<feature type="transmembrane region" description="Helical" evidence="13">
    <location>
        <begin position="93"/>
        <end position="117"/>
    </location>
</feature>
<comment type="subcellular location">
    <subcellularLocation>
        <location evidence="1">Cell inner membrane</location>
        <topology evidence="1">Multi-pass membrane protein</topology>
    </subcellularLocation>
</comment>
<evidence type="ECO:0000313" key="14">
    <source>
        <dbReference type="EMBL" id="BBP01497.1"/>
    </source>
</evidence>
<dbReference type="PIRSF" id="PIRSF006446">
    <property type="entry name" value="Cyt_quinol_oxidase_1"/>
    <property type="match status" value="1"/>
</dbReference>
<dbReference type="RefSeq" id="WP_162085267.1">
    <property type="nucleotide sequence ID" value="NZ_AP021881.1"/>
</dbReference>
<proteinExistence type="inferred from homology"/>
<evidence type="ECO:0000256" key="3">
    <source>
        <dbReference type="ARBA" id="ARBA00022448"/>
    </source>
</evidence>
<evidence type="ECO:0000256" key="7">
    <source>
        <dbReference type="ARBA" id="ARBA00022692"/>
    </source>
</evidence>
<dbReference type="InterPro" id="IPR002585">
    <property type="entry name" value="Cyt-d_ubiquinol_oxidase_su_1"/>
</dbReference>
<feature type="transmembrane region" description="Helical" evidence="13">
    <location>
        <begin position="186"/>
        <end position="210"/>
    </location>
</feature>
<dbReference type="PANTHER" id="PTHR30365">
    <property type="entry name" value="CYTOCHROME D UBIQUINOL OXIDASE"/>
    <property type="match status" value="1"/>
</dbReference>
<evidence type="ECO:0000256" key="6">
    <source>
        <dbReference type="ARBA" id="ARBA00022617"/>
    </source>
</evidence>
<dbReference type="GO" id="GO:0046872">
    <property type="term" value="F:metal ion binding"/>
    <property type="evidence" value="ECO:0007669"/>
    <property type="project" value="UniProtKB-UniRule"/>
</dbReference>
<evidence type="ECO:0000256" key="2">
    <source>
        <dbReference type="ARBA" id="ARBA00009819"/>
    </source>
</evidence>
<dbReference type="KEGG" id="sniv:SFSGTM_22050"/>
<keyword evidence="11 13" id="KW-0408">Iron</keyword>
<feature type="transmembrane region" description="Helical" evidence="13">
    <location>
        <begin position="222"/>
        <end position="240"/>
    </location>
</feature>
<keyword evidence="15" id="KW-1185">Reference proteome</keyword>
<dbReference type="GO" id="GO:0009055">
    <property type="term" value="F:electron transfer activity"/>
    <property type="evidence" value="ECO:0007669"/>
    <property type="project" value="UniProtKB-UniRule"/>
</dbReference>
<dbReference type="GO" id="GO:0019646">
    <property type="term" value="P:aerobic electron transport chain"/>
    <property type="evidence" value="ECO:0007669"/>
    <property type="project" value="InterPro"/>
</dbReference>
<keyword evidence="4 13" id="KW-1003">Cell membrane</keyword>
<keyword evidence="5" id="KW-0997">Cell inner membrane</keyword>
<dbReference type="GO" id="GO:0005886">
    <property type="term" value="C:plasma membrane"/>
    <property type="evidence" value="ECO:0007669"/>
    <property type="project" value="UniProtKB-SubCell"/>
</dbReference>
<evidence type="ECO:0000256" key="9">
    <source>
        <dbReference type="ARBA" id="ARBA00022982"/>
    </source>
</evidence>
<evidence type="ECO:0000313" key="15">
    <source>
        <dbReference type="Proteomes" id="UP000463939"/>
    </source>
</evidence>
<sequence length="531" mass="58971">MISTELVDASRLQFAIVALYHFLFVPLTLGMTFMLVIMESTYVITNKPIYKDMVKFWGKLFGINFALGVTTGITMEFQFGTNWAYYSHYVGDIFGAPLAIEGLMAFFLESTFIGLFFFGWDKLSKNKHLMVTILMAVGSNLSALWILVANGWMNNPVGSEFSFITMRMEMVDFWDVVFNPQAQAKFVHTISAGYVTASTFVLGISSWYLLKGRDVEFAKRSFRIAAAFGFASAMSVIVLGDESGYTVGEAQQTKMAAIEAMWETEPAPASFNLIAGINEQEQKNDWSIEIPYVMGIIGTRSLTKQIPGIHEIKEHNREHIINGAKAVTALAALRKDTKNEALKAEFDKYKADLGYGLLLKKYTEDVSQATPEMIQKAVDDTVPHVAPMFWSFRLMVAIGTGLLALFATALYMSVTNKCGNQKWLLRWALLFIPAPWIAAELGWFVAEYGRQPWTIFGVLPTHLSASTLTPGTVYGSIAGFVFFYTGLLIVEMYLMVKFARQGPSSLHTGRYHGEAHAAGGAIPKHAPADKA</sequence>
<name>A0A809SEK1_9PROT</name>
<keyword evidence="10 13" id="KW-1133">Transmembrane helix</keyword>
<feature type="transmembrane region" description="Helical" evidence="13">
    <location>
        <begin position="129"/>
        <end position="148"/>
    </location>
</feature>
<dbReference type="EMBL" id="AP021881">
    <property type="protein sequence ID" value="BBP01497.1"/>
    <property type="molecule type" value="Genomic_DNA"/>
</dbReference>
<accession>A0A809SEK1</accession>
<dbReference type="PANTHER" id="PTHR30365:SF0">
    <property type="entry name" value="CYTOCHROME BD-I UBIQUINOL OXIDASE SUBUNIT 1"/>
    <property type="match status" value="1"/>
</dbReference>
<feature type="transmembrane region" description="Helical" evidence="13">
    <location>
        <begin position="424"/>
        <end position="446"/>
    </location>
</feature>
<evidence type="ECO:0000256" key="1">
    <source>
        <dbReference type="ARBA" id="ARBA00004429"/>
    </source>
</evidence>
<evidence type="ECO:0000256" key="11">
    <source>
        <dbReference type="ARBA" id="ARBA00023004"/>
    </source>
</evidence>
<keyword evidence="3 13" id="KW-0813">Transport</keyword>
<evidence type="ECO:0000256" key="5">
    <source>
        <dbReference type="ARBA" id="ARBA00022519"/>
    </source>
</evidence>
<gene>
    <name evidence="14" type="primary">cydA</name>
    <name evidence="14" type="ORF">SFSGTM_22050</name>
</gene>
<keyword evidence="9 13" id="KW-0249">Electron transport</keyword>
<keyword evidence="6 13" id="KW-0349">Heme</keyword>
<evidence type="ECO:0000256" key="13">
    <source>
        <dbReference type="PIRNR" id="PIRNR006446"/>
    </source>
</evidence>
<dbReference type="GO" id="GO:0070069">
    <property type="term" value="C:cytochrome complex"/>
    <property type="evidence" value="ECO:0007669"/>
    <property type="project" value="UniProtKB-UniRule"/>
</dbReference>
<dbReference type="GO" id="GO:0016682">
    <property type="term" value="F:oxidoreductase activity, acting on diphenols and related substances as donors, oxygen as acceptor"/>
    <property type="evidence" value="ECO:0007669"/>
    <property type="project" value="TreeGrafter"/>
</dbReference>
<evidence type="ECO:0000256" key="4">
    <source>
        <dbReference type="ARBA" id="ARBA00022475"/>
    </source>
</evidence>
<feature type="transmembrane region" description="Helical" evidence="13">
    <location>
        <begin position="12"/>
        <end position="36"/>
    </location>
</feature>
<feature type="transmembrane region" description="Helical" evidence="13">
    <location>
        <begin position="390"/>
        <end position="412"/>
    </location>
</feature>
<dbReference type="Pfam" id="PF01654">
    <property type="entry name" value="Cyt_bd_oxida_I"/>
    <property type="match status" value="1"/>
</dbReference>
<keyword evidence="7 13" id="KW-0812">Transmembrane</keyword>
<organism evidence="14 15">
    <name type="scientific">Sulfuriferula nivalis</name>
    <dbReference type="NCBI Taxonomy" id="2675298"/>
    <lineage>
        <taxon>Bacteria</taxon>
        <taxon>Pseudomonadati</taxon>
        <taxon>Pseudomonadota</taxon>
        <taxon>Betaproteobacteria</taxon>
        <taxon>Nitrosomonadales</taxon>
        <taxon>Sulfuricellaceae</taxon>
        <taxon>Sulfuriferula</taxon>
    </lineage>
</organism>